<organism evidence="1 2">
    <name type="scientific">[Clostridium] fimetarium</name>
    <dbReference type="NCBI Taxonomy" id="99656"/>
    <lineage>
        <taxon>Bacteria</taxon>
        <taxon>Bacillati</taxon>
        <taxon>Bacillota</taxon>
        <taxon>Clostridia</taxon>
        <taxon>Lachnospirales</taxon>
        <taxon>Lachnospiraceae</taxon>
    </lineage>
</organism>
<proteinExistence type="predicted"/>
<evidence type="ECO:0000313" key="1">
    <source>
        <dbReference type="EMBL" id="SEW42630.1"/>
    </source>
</evidence>
<protein>
    <submittedName>
        <fullName evidence="1">Uncharacterized protein</fullName>
    </submittedName>
</protein>
<dbReference type="OrthoDB" id="9795420at2"/>
<dbReference type="AlphaFoldDB" id="A0A1I0RN43"/>
<name>A0A1I0RN43_9FIRM</name>
<dbReference type="STRING" id="99656.SAMN05421659_11954"/>
<sequence>MIICDFILRVGWKIYRIFHGESRKFWDTSRVKYKGQEANDFVRNAILSAQNGLMVTKFGTIELNSICSCKRYEEGFKFSDYLDYMRGKGCLYPNKALIGLCSNAGFFPASVDLEFEYTDLVLEDIKLIDILGSYAEQECYLEQELAHCKKIDIYGYCAPFAYENPWTSALKGKKVLVVHPFTESIKKQYAIREKLYEDPNVLPEFKELYLVKAVQSIAGNGENTGFADWFEALHVMEEEIDSYDYDVALIGCGAYGMSFAAHCKRNGKIAIHMASWVQMLFGIYGQRWAVDQPEYADFINEYWTRPLKSEKPKNADVVENGAYW</sequence>
<evidence type="ECO:0000313" key="2">
    <source>
        <dbReference type="Proteomes" id="UP000199701"/>
    </source>
</evidence>
<keyword evidence="2" id="KW-1185">Reference proteome</keyword>
<accession>A0A1I0RN43</accession>
<dbReference type="RefSeq" id="WP_092457145.1">
    <property type="nucleotide sequence ID" value="NZ_FOJI01000019.1"/>
</dbReference>
<gene>
    <name evidence="1" type="ORF">SAMN05421659_11954</name>
</gene>
<dbReference type="EMBL" id="FOJI01000019">
    <property type="protein sequence ID" value="SEW42630.1"/>
    <property type="molecule type" value="Genomic_DNA"/>
</dbReference>
<reference evidence="1 2" key="1">
    <citation type="submission" date="2016-10" db="EMBL/GenBank/DDBJ databases">
        <authorList>
            <person name="de Groot N.N."/>
        </authorList>
    </citation>
    <scope>NUCLEOTIDE SEQUENCE [LARGE SCALE GENOMIC DNA]</scope>
    <source>
        <strain evidence="1 2">DSM 9179</strain>
    </source>
</reference>
<dbReference type="Proteomes" id="UP000199701">
    <property type="component" value="Unassembled WGS sequence"/>
</dbReference>